<evidence type="ECO:0000313" key="1">
    <source>
        <dbReference type="EMBL" id="MBB5032058.1"/>
    </source>
</evidence>
<dbReference type="AlphaFoldDB" id="A0A7W8DJE2"/>
<dbReference type="Proteomes" id="UP000590740">
    <property type="component" value="Unassembled WGS sequence"/>
</dbReference>
<protein>
    <submittedName>
        <fullName evidence="1">Uncharacterized protein</fullName>
    </submittedName>
</protein>
<gene>
    <name evidence="1" type="ORF">HNQ65_001635</name>
</gene>
<comment type="caution">
    <text evidence="1">The sequence shown here is derived from an EMBL/GenBank/DDBJ whole genome shotgun (WGS) entry which is preliminary data.</text>
</comment>
<sequence>MSDRQTAKNARSFYKAKGTLEPYQSRAQKAMSLLVRQAWSGRNGTPIVYSDLAQEMGIPNERNLNYPLGSVGNTLIELVLC</sequence>
<accession>A0A7W8DJE2</accession>
<dbReference type="RefSeq" id="WP_184339001.1">
    <property type="nucleotide sequence ID" value="NZ_JACHIG010000003.1"/>
</dbReference>
<name>A0A7W8DJE2_9BACT</name>
<keyword evidence="2" id="KW-1185">Reference proteome</keyword>
<reference evidence="1 2" key="1">
    <citation type="submission" date="2020-08" db="EMBL/GenBank/DDBJ databases">
        <title>Genomic Encyclopedia of Type Strains, Phase IV (KMG-IV): sequencing the most valuable type-strain genomes for metagenomic binning, comparative biology and taxonomic classification.</title>
        <authorList>
            <person name="Goeker M."/>
        </authorList>
    </citation>
    <scope>NUCLEOTIDE SEQUENCE [LARGE SCALE GENOMIC DNA]</scope>
    <source>
        <strain evidence="1 2">DSM 12252</strain>
    </source>
</reference>
<evidence type="ECO:0000313" key="2">
    <source>
        <dbReference type="Proteomes" id="UP000590740"/>
    </source>
</evidence>
<proteinExistence type="predicted"/>
<organism evidence="1 2">
    <name type="scientific">Prosthecobacter vanneervenii</name>
    <dbReference type="NCBI Taxonomy" id="48466"/>
    <lineage>
        <taxon>Bacteria</taxon>
        <taxon>Pseudomonadati</taxon>
        <taxon>Verrucomicrobiota</taxon>
        <taxon>Verrucomicrobiia</taxon>
        <taxon>Verrucomicrobiales</taxon>
        <taxon>Verrucomicrobiaceae</taxon>
        <taxon>Prosthecobacter</taxon>
    </lineage>
</organism>
<dbReference type="EMBL" id="JACHIG010000003">
    <property type="protein sequence ID" value="MBB5032058.1"/>
    <property type="molecule type" value="Genomic_DNA"/>
</dbReference>